<sequence>MPSSATRAAKTALITGITGQDGSYLAELLLEKGYLVHGIKRRASSFNTTRIDHLYQDPHESDPRLVLHYGDLTDSTNLIRIIQQEQPDEIYNLGAQSHVAVSFEAPEYTANSDALGTLRILEAVRMLGLIGKTRIYQASTSELYGLVQEVPQKESTPFYPRSPYGVAKLYAYWITVNYREAYGMYACNGILFNHESPRRGETFVTRKITRGLARIDAGLEQCLFMGNLDSLRDWGHARDYVEMQWRMLQQEGPPEDFVIATGRQESVRRFIELAASELGWGSIQWQGRGLQETGSRADTGDVVVRIDPRYFRPAEVETLLGDPTRAKEKLGWIPTTTLEELVAEMVATDREDAKKDAHLKRKGFAVVGSMENPPTNPEAIKAAGGAE</sequence>
<dbReference type="HOGENOM" id="CLU_007383_14_0_3"/>
<gene>
    <name evidence="7 10" type="primary">gmd</name>
    <name evidence="10" type="ordered locus">SYNW0422</name>
</gene>
<evidence type="ECO:0000256" key="3">
    <source>
        <dbReference type="ARBA" id="ARBA00009263"/>
    </source>
</evidence>
<evidence type="ECO:0000256" key="4">
    <source>
        <dbReference type="ARBA" id="ARBA00011989"/>
    </source>
</evidence>
<dbReference type="GO" id="GO:0070401">
    <property type="term" value="F:NADP+ binding"/>
    <property type="evidence" value="ECO:0007669"/>
    <property type="project" value="UniProtKB-UniRule"/>
</dbReference>
<name>Q7U937_PARMW</name>
<evidence type="ECO:0000256" key="2">
    <source>
        <dbReference type="ARBA" id="ARBA00001937"/>
    </source>
</evidence>
<comment type="cofactor">
    <cofactor evidence="2 7">
        <name>NADP(+)</name>
        <dbReference type="ChEBI" id="CHEBI:58349"/>
    </cofactor>
</comment>
<dbReference type="PANTHER" id="PTHR43715:SF1">
    <property type="entry name" value="GDP-MANNOSE 4,6 DEHYDRATASE"/>
    <property type="match status" value="1"/>
</dbReference>
<dbReference type="KEGG" id="syw:SYNW0422"/>
<protein>
    <recommendedName>
        <fullName evidence="4 7">GDP-mannose 4,6-dehydratase</fullName>
        <ecNumber evidence="4 7">4.2.1.47</ecNumber>
    </recommendedName>
    <alternativeName>
        <fullName evidence="7">GDP-D-mannose dehydratase</fullName>
    </alternativeName>
</protein>
<dbReference type="InterPro" id="IPR016040">
    <property type="entry name" value="NAD(P)-bd_dom"/>
</dbReference>
<evidence type="ECO:0000259" key="9">
    <source>
        <dbReference type="Pfam" id="PF16363"/>
    </source>
</evidence>
<dbReference type="GO" id="GO:0042351">
    <property type="term" value="P:'de novo' GDP-L-fucose biosynthetic process"/>
    <property type="evidence" value="ECO:0007669"/>
    <property type="project" value="TreeGrafter"/>
</dbReference>
<comment type="caution">
    <text evidence="7">Lacks conserved residue(s) required for the propagation of feature annotation.</text>
</comment>
<dbReference type="InterPro" id="IPR036291">
    <property type="entry name" value="NAD(P)-bd_dom_sf"/>
</dbReference>
<dbReference type="NCBIfam" id="TIGR01472">
    <property type="entry name" value="gmd"/>
    <property type="match status" value="1"/>
</dbReference>
<reference evidence="10 11" key="1">
    <citation type="journal article" date="2003" name="Nature">
        <title>The genome of a motile marine Synechococcus.</title>
        <authorList>
            <person name="Palenik B."/>
            <person name="Brahamsha B."/>
            <person name="Larimer F."/>
            <person name="Land M."/>
            <person name="Hauser L."/>
            <person name="Chain P."/>
            <person name="Lamerdin J."/>
            <person name="Regala W."/>
            <person name="Allen E.A."/>
            <person name="McCarren J."/>
            <person name="Paulsen I."/>
            <person name="Dufresne A."/>
            <person name="Partensky F."/>
            <person name="Webb E."/>
            <person name="Waterbury J."/>
        </authorList>
    </citation>
    <scope>NUCLEOTIDE SEQUENCE [LARGE SCALE GENOMIC DNA]</scope>
    <source>
        <strain evidence="10 11">WH8102</strain>
    </source>
</reference>
<dbReference type="EC" id="4.2.1.47" evidence="4 7"/>
<evidence type="ECO:0000256" key="5">
    <source>
        <dbReference type="ARBA" id="ARBA00023239"/>
    </source>
</evidence>
<dbReference type="CDD" id="cd05260">
    <property type="entry name" value="GDP_MD_SDR_e"/>
    <property type="match status" value="1"/>
</dbReference>
<dbReference type="FunFam" id="3.40.50.720:FF:000924">
    <property type="entry name" value="GDP-mannose 4,6 dehydratase"/>
    <property type="match status" value="1"/>
</dbReference>
<dbReference type="STRING" id="84588.SYNW0422"/>
<proteinExistence type="inferred from homology"/>
<evidence type="ECO:0000256" key="8">
    <source>
        <dbReference type="SAM" id="MobiDB-lite"/>
    </source>
</evidence>
<dbReference type="AlphaFoldDB" id="Q7U937"/>
<evidence type="ECO:0000256" key="6">
    <source>
        <dbReference type="ARBA" id="ARBA00059383"/>
    </source>
</evidence>
<comment type="similarity">
    <text evidence="3 7">Belongs to the NAD(P)-dependent epimerase/dehydratase family. GDP-mannose 4,6-dehydratase subfamily.</text>
</comment>
<dbReference type="RefSeq" id="WP_011127296.1">
    <property type="nucleotide sequence ID" value="NC_005070.1"/>
</dbReference>
<evidence type="ECO:0000256" key="7">
    <source>
        <dbReference type="HAMAP-Rule" id="MF_00955"/>
    </source>
</evidence>
<keyword evidence="7" id="KW-0521">NADP</keyword>
<evidence type="ECO:0000313" key="10">
    <source>
        <dbReference type="EMBL" id="CAE06937.1"/>
    </source>
</evidence>
<keyword evidence="5 7" id="KW-0456">Lyase</keyword>
<dbReference type="EMBL" id="BX569690">
    <property type="protein sequence ID" value="CAE06937.1"/>
    <property type="molecule type" value="Genomic_DNA"/>
</dbReference>
<dbReference type="PANTHER" id="PTHR43715">
    <property type="entry name" value="GDP-MANNOSE 4,6-DEHYDRATASE"/>
    <property type="match status" value="1"/>
</dbReference>
<dbReference type="GO" id="GO:0008446">
    <property type="term" value="F:GDP-mannose 4,6-dehydratase activity"/>
    <property type="evidence" value="ECO:0007669"/>
    <property type="project" value="UniProtKB-UniRule"/>
</dbReference>
<comment type="catalytic activity">
    <reaction evidence="1 7">
        <text>GDP-alpha-D-mannose = GDP-4-dehydro-alpha-D-rhamnose + H2O</text>
        <dbReference type="Rhea" id="RHEA:23820"/>
        <dbReference type="ChEBI" id="CHEBI:15377"/>
        <dbReference type="ChEBI" id="CHEBI:57527"/>
        <dbReference type="ChEBI" id="CHEBI:57964"/>
        <dbReference type="EC" id="4.2.1.47"/>
    </reaction>
</comment>
<evidence type="ECO:0000256" key="1">
    <source>
        <dbReference type="ARBA" id="ARBA00000188"/>
    </source>
</evidence>
<dbReference type="Gene3D" id="3.90.25.10">
    <property type="entry name" value="UDP-galactose 4-epimerase, domain 1"/>
    <property type="match status" value="1"/>
</dbReference>
<dbReference type="SUPFAM" id="SSF51735">
    <property type="entry name" value="NAD(P)-binding Rossmann-fold domains"/>
    <property type="match status" value="1"/>
</dbReference>
<comment type="function">
    <text evidence="6 7">Catalyzes the conversion of GDP-D-mannose to GDP-4-dehydro-6-deoxy-D-mannose.</text>
</comment>
<dbReference type="Proteomes" id="UP000001422">
    <property type="component" value="Chromosome"/>
</dbReference>
<keyword evidence="11" id="KW-1185">Reference proteome</keyword>
<feature type="domain" description="NAD(P)-binding" evidence="9">
    <location>
        <begin position="13"/>
        <end position="345"/>
    </location>
</feature>
<dbReference type="Pfam" id="PF16363">
    <property type="entry name" value="GDP_Man_Dehyd"/>
    <property type="match status" value="1"/>
</dbReference>
<dbReference type="HAMAP" id="MF_00955">
    <property type="entry name" value="GDP_Man_dehydratase"/>
    <property type="match status" value="1"/>
</dbReference>
<dbReference type="Gene3D" id="3.40.50.720">
    <property type="entry name" value="NAD(P)-binding Rossmann-like Domain"/>
    <property type="match status" value="1"/>
</dbReference>
<dbReference type="InterPro" id="IPR006368">
    <property type="entry name" value="GDP_Man_deHydtase"/>
</dbReference>
<evidence type="ECO:0000313" key="11">
    <source>
        <dbReference type="Proteomes" id="UP000001422"/>
    </source>
</evidence>
<organism evidence="10 11">
    <name type="scientific">Parasynechococcus marenigrum (strain WH8102)</name>
    <dbReference type="NCBI Taxonomy" id="84588"/>
    <lineage>
        <taxon>Bacteria</taxon>
        <taxon>Bacillati</taxon>
        <taxon>Cyanobacteriota</taxon>
        <taxon>Cyanophyceae</taxon>
        <taxon>Synechococcales</taxon>
        <taxon>Prochlorococcaceae</taxon>
        <taxon>Parasynechococcus</taxon>
        <taxon>Parasynechococcus marenigrum</taxon>
    </lineage>
</organism>
<accession>Q7U937</accession>
<dbReference type="eggNOG" id="COG1089">
    <property type="taxonomic scope" value="Bacteria"/>
</dbReference>
<feature type="region of interest" description="Disordered" evidence="8">
    <location>
        <begin position="367"/>
        <end position="387"/>
    </location>
</feature>